<dbReference type="UniPathway" id="UPA00048">
    <property type="reaction ID" value="UER00070"/>
</dbReference>
<evidence type="ECO:0000256" key="11">
    <source>
        <dbReference type="HAMAP-Rule" id="MF_01025"/>
    </source>
</evidence>
<comment type="subunit">
    <text evidence="11">Homodimer.</text>
</comment>
<evidence type="ECO:0000256" key="8">
    <source>
        <dbReference type="ARBA" id="ARBA00022723"/>
    </source>
</evidence>
<dbReference type="GO" id="GO:0030145">
    <property type="term" value="F:manganese ion binding"/>
    <property type="evidence" value="ECO:0007669"/>
    <property type="project" value="UniProtKB-UniRule"/>
</dbReference>
<dbReference type="Gene3D" id="1.10.238.260">
    <property type="match status" value="1"/>
</dbReference>
<keyword evidence="7 11" id="KW-0808">Transferase</keyword>
<dbReference type="InterPro" id="IPR054691">
    <property type="entry name" value="LeuA/HCS_post-cat"/>
</dbReference>
<dbReference type="CDD" id="cd07940">
    <property type="entry name" value="DRE_TIM_IPMS"/>
    <property type="match status" value="1"/>
</dbReference>
<dbReference type="InterPro" id="IPR000891">
    <property type="entry name" value="PYR_CT"/>
</dbReference>
<dbReference type="InterPro" id="IPR036230">
    <property type="entry name" value="LeuA_allosteric_dom_sf"/>
</dbReference>
<dbReference type="EMBL" id="LGGS01000100">
    <property type="protein sequence ID" value="KUK82288.1"/>
    <property type="molecule type" value="Genomic_DNA"/>
</dbReference>
<dbReference type="InterPro" id="IPR013709">
    <property type="entry name" value="2-isopropylmalate_synth_dimer"/>
</dbReference>
<dbReference type="InterPro" id="IPR050073">
    <property type="entry name" value="2-IPM_HCS-like"/>
</dbReference>
<evidence type="ECO:0000256" key="9">
    <source>
        <dbReference type="ARBA" id="ARBA00023211"/>
    </source>
</evidence>
<feature type="binding site" evidence="11">
    <location>
        <position position="238"/>
    </location>
    <ligand>
        <name>Mn(2+)</name>
        <dbReference type="ChEBI" id="CHEBI:29035"/>
    </ligand>
</feature>
<keyword evidence="11" id="KW-0963">Cytoplasm</keyword>
<dbReference type="SUPFAM" id="SSF110921">
    <property type="entry name" value="2-isopropylmalate synthase LeuA, allosteric (dimerisation) domain"/>
    <property type="match status" value="1"/>
</dbReference>
<organism evidence="13 14">
    <name type="scientific">Pelotomaculum thermopropionicum</name>
    <dbReference type="NCBI Taxonomy" id="110500"/>
    <lineage>
        <taxon>Bacteria</taxon>
        <taxon>Bacillati</taxon>
        <taxon>Bacillota</taxon>
        <taxon>Clostridia</taxon>
        <taxon>Eubacteriales</taxon>
        <taxon>Desulfotomaculaceae</taxon>
        <taxon>Pelotomaculum</taxon>
    </lineage>
</organism>
<dbReference type="PANTHER" id="PTHR10277">
    <property type="entry name" value="HOMOCITRATE SYNTHASE-RELATED"/>
    <property type="match status" value="1"/>
</dbReference>
<evidence type="ECO:0000256" key="5">
    <source>
        <dbReference type="ARBA" id="ARBA00022430"/>
    </source>
</evidence>
<keyword evidence="8 11" id="KW-0479">Metal-binding</keyword>
<evidence type="ECO:0000259" key="12">
    <source>
        <dbReference type="PROSITE" id="PS50991"/>
    </source>
</evidence>
<feature type="binding site" evidence="11">
    <location>
        <position position="202"/>
    </location>
    <ligand>
        <name>Mn(2+)</name>
        <dbReference type="ChEBI" id="CHEBI:29035"/>
    </ligand>
</feature>
<dbReference type="FunFam" id="1.10.238.260:FF:000001">
    <property type="entry name" value="2-isopropylmalate synthase"/>
    <property type="match status" value="1"/>
</dbReference>
<evidence type="ECO:0000313" key="13">
    <source>
        <dbReference type="EMBL" id="KUK82288.1"/>
    </source>
</evidence>
<evidence type="ECO:0000256" key="4">
    <source>
        <dbReference type="ARBA" id="ARBA00018198"/>
    </source>
</evidence>
<dbReference type="EC" id="2.3.3.13" evidence="3 11"/>
<dbReference type="NCBIfam" id="TIGR00973">
    <property type="entry name" value="leuA_bact"/>
    <property type="match status" value="1"/>
</dbReference>
<evidence type="ECO:0000256" key="3">
    <source>
        <dbReference type="ARBA" id="ARBA00012973"/>
    </source>
</evidence>
<dbReference type="NCBIfam" id="NF002085">
    <property type="entry name" value="PRK00915.1-2"/>
    <property type="match status" value="1"/>
</dbReference>
<dbReference type="NCBIfam" id="NF002088">
    <property type="entry name" value="PRK00915.1-5"/>
    <property type="match status" value="1"/>
</dbReference>
<evidence type="ECO:0000256" key="2">
    <source>
        <dbReference type="ARBA" id="ARBA00009396"/>
    </source>
</evidence>
<feature type="binding site" evidence="11">
    <location>
        <position position="14"/>
    </location>
    <ligand>
        <name>Mn(2+)</name>
        <dbReference type="ChEBI" id="CHEBI:29035"/>
    </ligand>
</feature>
<dbReference type="FunFam" id="3.30.160.270:FF:000003">
    <property type="entry name" value="2-isopropylmalate synthase"/>
    <property type="match status" value="1"/>
</dbReference>
<dbReference type="SMART" id="SM00917">
    <property type="entry name" value="LeuA_dimer"/>
    <property type="match status" value="1"/>
</dbReference>
<gene>
    <name evidence="11" type="primary">leuA</name>
    <name evidence="13" type="ORF">XD97_0466</name>
</gene>
<accession>A0A101HTB6</accession>
<dbReference type="Pfam" id="PF00682">
    <property type="entry name" value="HMGL-like"/>
    <property type="match status" value="1"/>
</dbReference>
<dbReference type="NCBIfam" id="NF002086">
    <property type="entry name" value="PRK00915.1-3"/>
    <property type="match status" value="1"/>
</dbReference>
<dbReference type="PANTHER" id="PTHR10277:SF9">
    <property type="entry name" value="2-ISOPROPYLMALATE SYNTHASE 1, CHLOROPLASTIC-RELATED"/>
    <property type="match status" value="1"/>
</dbReference>
<reference evidence="14" key="1">
    <citation type="journal article" date="2015" name="MBio">
        <title>Genome-Resolved Metagenomic Analysis Reveals Roles for Candidate Phyla and Other Microbial Community Members in Biogeochemical Transformations in Oil Reservoirs.</title>
        <authorList>
            <person name="Hu P."/>
            <person name="Tom L."/>
            <person name="Singh A."/>
            <person name="Thomas B.C."/>
            <person name="Baker B.J."/>
            <person name="Piceno Y.M."/>
            <person name="Andersen G.L."/>
            <person name="Banfield J.F."/>
        </authorList>
    </citation>
    <scope>NUCLEOTIDE SEQUENCE [LARGE SCALE GENOMIC DNA]</scope>
</reference>
<feature type="domain" description="Pyruvate carboxyltransferase" evidence="12">
    <location>
        <begin position="5"/>
        <end position="267"/>
    </location>
</feature>
<protein>
    <recommendedName>
        <fullName evidence="4 11">2-isopropylmalate synthase</fullName>
        <ecNumber evidence="3 11">2.3.3.13</ecNumber>
    </recommendedName>
    <alternativeName>
        <fullName evidence="11">Alpha-IPM synthase</fullName>
    </alternativeName>
    <alternativeName>
        <fullName evidence="11">Alpha-isopropylmalate synthase</fullName>
    </alternativeName>
</protein>
<comment type="similarity">
    <text evidence="2 11">Belongs to the alpha-IPM synthase/homocitrate synthase family. LeuA type 1 subfamily.</text>
</comment>
<dbReference type="InterPro" id="IPR005671">
    <property type="entry name" value="LeuA_bact_synth"/>
</dbReference>
<comment type="cofactor">
    <cofactor evidence="11">
        <name>Mn(2+)</name>
        <dbReference type="ChEBI" id="CHEBI:29035"/>
    </cofactor>
</comment>
<keyword evidence="6 11" id="KW-0028">Amino-acid biosynthesis</keyword>
<dbReference type="InterPro" id="IPR002034">
    <property type="entry name" value="AIPM/Hcit_synth_CS"/>
</dbReference>
<evidence type="ECO:0000313" key="14">
    <source>
        <dbReference type="Proteomes" id="UP000054705"/>
    </source>
</evidence>
<dbReference type="GO" id="GO:0003985">
    <property type="term" value="F:acetyl-CoA C-acetyltransferase activity"/>
    <property type="evidence" value="ECO:0007669"/>
    <property type="project" value="UniProtKB-UniRule"/>
</dbReference>
<dbReference type="GO" id="GO:0003852">
    <property type="term" value="F:2-isopropylmalate synthase activity"/>
    <property type="evidence" value="ECO:0007669"/>
    <property type="project" value="UniProtKB-UniRule"/>
</dbReference>
<keyword evidence="9 11" id="KW-0464">Manganese</keyword>
<comment type="catalytic activity">
    <reaction evidence="11">
        <text>3-methyl-2-oxobutanoate + acetyl-CoA + H2O = (2S)-2-isopropylmalate + CoA + H(+)</text>
        <dbReference type="Rhea" id="RHEA:21524"/>
        <dbReference type="ChEBI" id="CHEBI:1178"/>
        <dbReference type="ChEBI" id="CHEBI:11851"/>
        <dbReference type="ChEBI" id="CHEBI:15377"/>
        <dbReference type="ChEBI" id="CHEBI:15378"/>
        <dbReference type="ChEBI" id="CHEBI:57287"/>
        <dbReference type="ChEBI" id="CHEBI:57288"/>
        <dbReference type="EC" id="2.3.3.13"/>
    </reaction>
</comment>
<dbReference type="Pfam" id="PF22617">
    <property type="entry name" value="HCS_D2"/>
    <property type="match status" value="1"/>
</dbReference>
<dbReference type="NCBIfam" id="NF002087">
    <property type="entry name" value="PRK00915.1-4"/>
    <property type="match status" value="1"/>
</dbReference>
<dbReference type="AlphaFoldDB" id="A0A101HTB6"/>
<keyword evidence="5 11" id="KW-0432">Leucine biosynthesis</keyword>
<evidence type="ECO:0000256" key="10">
    <source>
        <dbReference type="ARBA" id="ARBA00023304"/>
    </source>
</evidence>
<comment type="pathway">
    <text evidence="1 11">Amino-acid biosynthesis; L-leucine biosynthesis; L-leucine from 3-methyl-2-oxobutanoate: step 1/4.</text>
</comment>
<evidence type="ECO:0000256" key="7">
    <source>
        <dbReference type="ARBA" id="ARBA00022679"/>
    </source>
</evidence>
<keyword evidence="10 11" id="KW-0100">Branched-chain amino acid biosynthesis</keyword>
<dbReference type="FunFam" id="3.20.20.70:FF:000010">
    <property type="entry name" value="2-isopropylmalate synthase"/>
    <property type="match status" value="1"/>
</dbReference>
<comment type="function">
    <text evidence="11">Catalyzes the condensation of the acetyl group of acetyl-CoA with 3-methyl-2-oxobutanoate (2-ketoisovalerate) to form 3-carboxy-3-hydroxy-4-methylpentanoate (2-isopropylmalate).</text>
</comment>
<dbReference type="PROSITE" id="PS00816">
    <property type="entry name" value="AIPM_HOMOCIT_SYNTH_2"/>
    <property type="match status" value="1"/>
</dbReference>
<evidence type="ECO:0000256" key="1">
    <source>
        <dbReference type="ARBA" id="ARBA00004689"/>
    </source>
</evidence>
<dbReference type="Gene3D" id="3.20.20.70">
    <property type="entry name" value="Aldolase class I"/>
    <property type="match status" value="1"/>
</dbReference>
<comment type="caution">
    <text evidence="13">The sequence shown here is derived from an EMBL/GenBank/DDBJ whole genome shotgun (WGS) entry which is preliminary data.</text>
</comment>
<sequence length="519" mass="57081">MSEQVFIFDTTLRDGEQSPGNTMNTQEKLRVARQLELLGVDIIEAGFPIASEGDFDAVKQIAKLVKNCQIAGLARANDEDIDRAWKAIKVAAHPRIHTFISTSDIHLKHQFRKTRDEVLEIAVAAVKRAKRYTDNVEFSAMDATRSDWDYLCKVVAEVIDAGATTVNIPDTVGYAVPGEWGSFIETICREVPGIDRVTVSVHCHNDLGLAVANSLAAVAGGARQVEGAINGIGERAGNAALEEVVMALHTRKDYYNYYTGVRTQEIYRTSKMVSTLTGMKVQANKAVVGSNAFAHEAGIHQDGVLKERTTYEIMNPDMVGISSSKLVLGKHSGRHAFRNRLEELGYILSEEEVNKIFTRFKDLADKKKKITELDLEAIVEEEMRRVPHTYSLEYLHISSGTTIVPTATVGLRQNGQVMEEAACGNGPVDAVCKAVDKITKLTCTMTEWGIDAITEGKDALGDVTLKITLDGQKVYMGRGVSTDVMEASAKAYINAVNKLVWEIRQAEKDKKKEPEDNGS</sequence>
<dbReference type="HAMAP" id="MF_01025">
    <property type="entry name" value="LeuA_type1"/>
    <property type="match status" value="1"/>
</dbReference>
<dbReference type="Gene3D" id="3.30.160.270">
    <property type="match status" value="1"/>
</dbReference>
<dbReference type="PROSITE" id="PS50991">
    <property type="entry name" value="PYR_CT"/>
    <property type="match status" value="1"/>
</dbReference>
<dbReference type="GO" id="GO:0005737">
    <property type="term" value="C:cytoplasm"/>
    <property type="evidence" value="ECO:0007669"/>
    <property type="project" value="UniProtKB-UniRule"/>
</dbReference>
<dbReference type="Proteomes" id="UP000054705">
    <property type="component" value="Unassembled WGS sequence"/>
</dbReference>
<feature type="binding site" evidence="11">
    <location>
        <position position="204"/>
    </location>
    <ligand>
        <name>Mn(2+)</name>
        <dbReference type="ChEBI" id="CHEBI:29035"/>
    </ligand>
</feature>
<dbReference type="SUPFAM" id="SSF51569">
    <property type="entry name" value="Aldolase"/>
    <property type="match status" value="1"/>
</dbReference>
<dbReference type="PROSITE" id="PS00815">
    <property type="entry name" value="AIPM_HOMOCIT_SYNTH_1"/>
    <property type="match status" value="1"/>
</dbReference>
<dbReference type="GO" id="GO:0009098">
    <property type="term" value="P:L-leucine biosynthetic process"/>
    <property type="evidence" value="ECO:0007669"/>
    <property type="project" value="UniProtKB-UniRule"/>
</dbReference>
<feature type="region of interest" description="Regulatory domain" evidence="11">
    <location>
        <begin position="391"/>
        <end position="519"/>
    </location>
</feature>
<proteinExistence type="inferred from homology"/>
<dbReference type="Pfam" id="PF08502">
    <property type="entry name" value="LeuA_dimer"/>
    <property type="match status" value="1"/>
</dbReference>
<dbReference type="PATRIC" id="fig|110500.4.peg.742"/>
<evidence type="ECO:0000256" key="6">
    <source>
        <dbReference type="ARBA" id="ARBA00022605"/>
    </source>
</evidence>
<dbReference type="InterPro" id="IPR013785">
    <property type="entry name" value="Aldolase_TIM"/>
</dbReference>
<name>A0A101HTB6_9FIRM</name>